<dbReference type="PANTHER" id="PTHR36766">
    <property type="entry name" value="PLANT BROAD-SPECTRUM MILDEW RESISTANCE PROTEIN RPW8"/>
    <property type="match status" value="1"/>
</dbReference>
<keyword evidence="5" id="KW-0067">ATP-binding</keyword>
<dbReference type="SUPFAM" id="SSF52540">
    <property type="entry name" value="P-loop containing nucleoside triphosphate hydrolases"/>
    <property type="match status" value="1"/>
</dbReference>
<evidence type="ECO:0000313" key="10">
    <source>
        <dbReference type="Proteomes" id="UP000694853"/>
    </source>
</evidence>
<dbReference type="Pfam" id="PF18052">
    <property type="entry name" value="Rx_N"/>
    <property type="match status" value="1"/>
</dbReference>
<dbReference type="InterPro" id="IPR036388">
    <property type="entry name" value="WH-like_DNA-bd_sf"/>
</dbReference>
<dbReference type="Gene3D" id="3.80.10.10">
    <property type="entry name" value="Ribonuclease Inhibitor"/>
    <property type="match status" value="2"/>
</dbReference>
<dbReference type="FunFam" id="3.40.50.300:FF:001091">
    <property type="entry name" value="Probable disease resistance protein At1g61300"/>
    <property type="match status" value="1"/>
</dbReference>
<dbReference type="InterPro" id="IPR027417">
    <property type="entry name" value="P-loop_NTPase"/>
</dbReference>
<feature type="domain" description="NB-ARC" evidence="6">
    <location>
        <begin position="177"/>
        <end position="349"/>
    </location>
</feature>
<dbReference type="AlphaFoldDB" id="A0A8B8JW76"/>
<dbReference type="InterPro" id="IPR002182">
    <property type="entry name" value="NB-ARC"/>
</dbReference>
<keyword evidence="1" id="KW-0433">Leucine-rich repeat</keyword>
<accession>A0A8B8JW76</accession>
<evidence type="ECO:0000256" key="4">
    <source>
        <dbReference type="ARBA" id="ARBA00022821"/>
    </source>
</evidence>
<dbReference type="Gene3D" id="1.20.5.4130">
    <property type="match status" value="1"/>
</dbReference>
<feature type="domain" description="Disease resistance protein winged helix" evidence="8">
    <location>
        <begin position="432"/>
        <end position="504"/>
    </location>
</feature>
<evidence type="ECO:0000313" key="11">
    <source>
        <dbReference type="RefSeq" id="XP_027335641.1"/>
    </source>
</evidence>
<dbReference type="Gene3D" id="1.10.8.430">
    <property type="entry name" value="Helical domain of apoptotic protease-activating factors"/>
    <property type="match status" value="1"/>
</dbReference>
<dbReference type="GO" id="GO:0043531">
    <property type="term" value="F:ADP binding"/>
    <property type="evidence" value="ECO:0007669"/>
    <property type="project" value="InterPro"/>
</dbReference>
<dbReference type="InterPro" id="IPR056789">
    <property type="entry name" value="LRR_R13L1-DRL21"/>
</dbReference>
<dbReference type="Pfam" id="PF23559">
    <property type="entry name" value="WHD_DRP"/>
    <property type="match status" value="1"/>
</dbReference>
<dbReference type="SUPFAM" id="SSF52058">
    <property type="entry name" value="L domain-like"/>
    <property type="match status" value="1"/>
</dbReference>
<dbReference type="Pfam" id="PF00931">
    <property type="entry name" value="NB-ARC"/>
    <property type="match status" value="1"/>
</dbReference>
<feature type="domain" description="R13L1/DRL21-like LRR repeat region" evidence="9">
    <location>
        <begin position="681"/>
        <end position="803"/>
    </location>
</feature>
<evidence type="ECO:0000256" key="2">
    <source>
        <dbReference type="ARBA" id="ARBA00022737"/>
    </source>
</evidence>
<dbReference type="KEGG" id="aprc:113849728"/>
<dbReference type="InterPro" id="IPR042197">
    <property type="entry name" value="Apaf_helical"/>
</dbReference>
<dbReference type="InterPro" id="IPR041118">
    <property type="entry name" value="Rx_N"/>
</dbReference>
<proteinExistence type="predicted"/>
<keyword evidence="4" id="KW-0611">Plant defense</keyword>
<reference evidence="10" key="1">
    <citation type="journal article" date="2019" name="Toxins">
        <title>Detection of Abrin-Like and Prepropulchellin-Like Toxin Genes and Transcripts Using Whole Genome Sequencing and Full-Length Transcript Sequencing of Abrus precatorius.</title>
        <authorList>
            <person name="Hovde B.T."/>
            <person name="Daligault H.E."/>
            <person name="Hanschen E.R."/>
            <person name="Kunde Y.A."/>
            <person name="Johnson M.B."/>
            <person name="Starkenburg S.R."/>
            <person name="Johnson S.L."/>
        </authorList>
    </citation>
    <scope>NUCLEOTIDE SEQUENCE [LARGE SCALE GENOMIC DNA]</scope>
</reference>
<evidence type="ECO:0000256" key="5">
    <source>
        <dbReference type="ARBA" id="ARBA00022840"/>
    </source>
</evidence>
<evidence type="ECO:0000259" key="7">
    <source>
        <dbReference type="Pfam" id="PF18052"/>
    </source>
</evidence>
<keyword evidence="10" id="KW-1185">Reference proteome</keyword>
<dbReference type="Gene3D" id="1.10.10.10">
    <property type="entry name" value="Winged helix-like DNA-binding domain superfamily/Winged helix DNA-binding domain"/>
    <property type="match status" value="1"/>
</dbReference>
<evidence type="ECO:0000256" key="1">
    <source>
        <dbReference type="ARBA" id="ARBA00022614"/>
    </source>
</evidence>
<dbReference type="Pfam" id="PF25019">
    <property type="entry name" value="LRR_R13L1-DRL21"/>
    <property type="match status" value="1"/>
</dbReference>
<keyword evidence="3" id="KW-0547">Nucleotide-binding</keyword>
<dbReference type="PRINTS" id="PR00364">
    <property type="entry name" value="DISEASERSIST"/>
</dbReference>
<keyword evidence="2" id="KW-0677">Repeat</keyword>
<dbReference type="GeneID" id="113849728"/>
<organism evidence="10 11">
    <name type="scientific">Abrus precatorius</name>
    <name type="common">Indian licorice</name>
    <name type="synonym">Glycine abrus</name>
    <dbReference type="NCBI Taxonomy" id="3816"/>
    <lineage>
        <taxon>Eukaryota</taxon>
        <taxon>Viridiplantae</taxon>
        <taxon>Streptophyta</taxon>
        <taxon>Embryophyta</taxon>
        <taxon>Tracheophyta</taxon>
        <taxon>Spermatophyta</taxon>
        <taxon>Magnoliopsida</taxon>
        <taxon>eudicotyledons</taxon>
        <taxon>Gunneridae</taxon>
        <taxon>Pentapetalae</taxon>
        <taxon>rosids</taxon>
        <taxon>fabids</taxon>
        <taxon>Fabales</taxon>
        <taxon>Fabaceae</taxon>
        <taxon>Papilionoideae</taxon>
        <taxon>50 kb inversion clade</taxon>
        <taxon>NPAAA clade</taxon>
        <taxon>indigoferoid/millettioid clade</taxon>
        <taxon>Abreae</taxon>
        <taxon>Abrus</taxon>
    </lineage>
</organism>
<feature type="domain" description="Disease resistance N-terminal" evidence="7">
    <location>
        <begin position="34"/>
        <end position="99"/>
    </location>
</feature>
<dbReference type="InterPro" id="IPR032675">
    <property type="entry name" value="LRR_dom_sf"/>
</dbReference>
<dbReference type="PANTHER" id="PTHR36766:SF40">
    <property type="entry name" value="DISEASE RESISTANCE PROTEIN RGA3"/>
    <property type="match status" value="1"/>
</dbReference>
<reference evidence="11" key="2">
    <citation type="submission" date="2025-08" db="UniProtKB">
        <authorList>
            <consortium name="RefSeq"/>
        </authorList>
    </citation>
    <scope>IDENTIFICATION</scope>
    <source>
        <tissue evidence="11">Young leaves</tissue>
    </source>
</reference>
<dbReference type="Gene3D" id="3.40.50.300">
    <property type="entry name" value="P-loop containing nucleotide triphosphate hydrolases"/>
    <property type="match status" value="1"/>
</dbReference>
<evidence type="ECO:0000256" key="3">
    <source>
        <dbReference type="ARBA" id="ARBA00022741"/>
    </source>
</evidence>
<protein>
    <submittedName>
        <fullName evidence="11">Disease resistance protein RGA3</fullName>
    </submittedName>
</protein>
<sequence length="1058" mass="121013">MDEYESVPFAVASDLIQRLASPDFLEFGQEYEGYGMMEELEALKKTIGSINDVLLDADHKQEQVRVRNWIFDFKEVLHAADNFLDHLAIEFTRDKLNAAGGKEVNKVLRSISSSNQFPLPTEMPYTIKEIRESFNGVVQEMNDLKLSPRSVVEKQTNSEWRETSSCVLESDIIGRDDSKKEIISLLRQPHGKQKVSVIAIVGIGGLGKTALAQLVYNDLEVKDFFEMQMLVCVSDNFDVKTILKKILDSITDGQRQDQPLEKLQKELQKNLSGKKYLLVLDDVWNERHDKWAELRKYLMCGAQDSKILVTTRSKKVAKAMTGSTSYLLEGLTDEESWSLSKNIAFEDESEGVNQNLESTGKEIAIKCGGVPLAVKSLGGLLRGQNEESEWEDVLRGDFWKLCEEQTSIMPILKLSYENLSPEMRQCFAYCSLYPKDSRISKNELIQLWMAQGYLICSTKEQHVEDIGNQFVKIFLVNSIFQDALSDEYGEIISFKMHDLMHDLAEMVAGNDYCYLDSEATEVKGRPMHVSLESNAIHLLESLDPSRLRTLILPYNFVEEKYLSVIAKFKYLRVLSMGRIFHFNLSGSTENLKHLRYLEAFKHPPSLPKSMSNLVFLQTLKLENCDEESFSEMVTKLVNLRWLEVDYHSLSEMAVGWGKLSSLQFLPIFVVRDSQETRYGTLNELKDLTLRGKLEIQHLRRVRDVALESRDVNLKEKKFLQSLTLDWLSLGEANRNSDSFQLLENLRPHHNLKQLNVKRYPGVHFPTWLSLLTNVVHISLSGFHNCCCLPSLERLPSLKSLEIMYLRRLEYIDLDEDGCAVTFFPSLESLKLEFCSNLRGWRRRGVDINENAHNLSLPLSFPRLSQLHVSSCLKLTCMPAFPKVKDLELRRSSAEPLIATLNSTVSTCSADSSSSAAPLTMLKQLTISGPTDFPKGWMQNLTPLESLQIIWSENETLEEFETWFKDDTNCLPSLRQIRIYFCGNLKALPDWICNLSSLQRIKIEYCRNLASLPEGMSRLTNLKIFEVENCPLLLKECRTETSAVSRQIAHIPRKILHDD</sequence>
<evidence type="ECO:0000259" key="6">
    <source>
        <dbReference type="Pfam" id="PF00931"/>
    </source>
</evidence>
<dbReference type="InterPro" id="IPR058922">
    <property type="entry name" value="WHD_DRP"/>
</dbReference>
<dbReference type="GO" id="GO:0005524">
    <property type="term" value="F:ATP binding"/>
    <property type="evidence" value="ECO:0007669"/>
    <property type="project" value="UniProtKB-KW"/>
</dbReference>
<gene>
    <name evidence="11" type="primary">LOC113849728</name>
</gene>
<dbReference type="OrthoDB" id="5279713at2759"/>
<dbReference type="Proteomes" id="UP000694853">
    <property type="component" value="Unplaced"/>
</dbReference>
<evidence type="ECO:0000259" key="8">
    <source>
        <dbReference type="Pfam" id="PF23559"/>
    </source>
</evidence>
<dbReference type="GO" id="GO:0051707">
    <property type="term" value="P:response to other organism"/>
    <property type="evidence" value="ECO:0007669"/>
    <property type="project" value="UniProtKB-ARBA"/>
</dbReference>
<dbReference type="GO" id="GO:0006952">
    <property type="term" value="P:defense response"/>
    <property type="evidence" value="ECO:0007669"/>
    <property type="project" value="UniProtKB-KW"/>
</dbReference>
<name>A0A8B8JW76_ABRPR</name>
<dbReference type="RefSeq" id="XP_027335641.1">
    <property type="nucleotide sequence ID" value="XM_027479840.1"/>
</dbReference>
<evidence type="ECO:0000259" key="9">
    <source>
        <dbReference type="Pfam" id="PF25019"/>
    </source>
</evidence>